<feature type="region of interest" description="Disordered" evidence="1">
    <location>
        <begin position="36"/>
        <end position="56"/>
    </location>
</feature>
<dbReference type="Proteomes" id="UP000257323">
    <property type="component" value="Unassembled WGS sequence"/>
</dbReference>
<protein>
    <submittedName>
        <fullName evidence="2">Uncharacterized protein</fullName>
    </submittedName>
</protein>
<dbReference type="AlphaFoldDB" id="A0A3E2BPB5"/>
<evidence type="ECO:0000313" key="3">
    <source>
        <dbReference type="Proteomes" id="UP000257323"/>
    </source>
</evidence>
<comment type="caution">
    <text evidence="2">The sequence shown here is derived from an EMBL/GenBank/DDBJ whole genome shotgun (WGS) entry which is preliminary data.</text>
</comment>
<accession>A0A3E2BPB5</accession>
<evidence type="ECO:0000313" key="2">
    <source>
        <dbReference type="EMBL" id="RFT16492.1"/>
    </source>
</evidence>
<sequence>MIIPLATISQINFFYLARFDRDLVMKYCSWITLWTGRPSGQRKGCPSRKEKGSLTD</sequence>
<evidence type="ECO:0000256" key="1">
    <source>
        <dbReference type="SAM" id="MobiDB-lite"/>
    </source>
</evidence>
<name>A0A3E2BPB5_9BACT</name>
<gene>
    <name evidence="2" type="ORF">OP8BY_1670</name>
</gene>
<dbReference type="EMBL" id="QUAH01000003">
    <property type="protein sequence ID" value="RFT16492.1"/>
    <property type="molecule type" value="Genomic_DNA"/>
</dbReference>
<feature type="compositionally biased region" description="Basic and acidic residues" evidence="1">
    <location>
        <begin position="47"/>
        <end position="56"/>
    </location>
</feature>
<reference evidence="2 3" key="1">
    <citation type="submission" date="2018-08" db="EMBL/GenBank/DDBJ databases">
        <title>Genome analysis of the thermophilic bacterium of the candidate phylum Aminicenantes from deep subsurface aquifer revealed its physiology and ecological role.</title>
        <authorList>
            <person name="Kadnikov V.V."/>
            <person name="Mardanov A.V."/>
            <person name="Beletsky A.V."/>
            <person name="Karnachuk O.V."/>
            <person name="Ravin N.V."/>
        </authorList>
    </citation>
    <scope>NUCLEOTIDE SEQUENCE [LARGE SCALE GENOMIC DNA]</scope>
    <source>
        <strain evidence="2">BY38</strain>
    </source>
</reference>
<proteinExistence type="predicted"/>
<organism evidence="2 3">
    <name type="scientific">Candidatus Saccharicenans subterraneus</name>
    <dbReference type="NCBI Taxonomy" id="2508984"/>
    <lineage>
        <taxon>Bacteria</taxon>
        <taxon>Candidatus Aminicenantota</taxon>
        <taxon>Candidatus Aminicenantia</taxon>
        <taxon>Candidatus Aminicenantales</taxon>
        <taxon>Candidatus Saccharicenantaceae</taxon>
        <taxon>Candidatus Saccharicenans</taxon>
    </lineage>
</organism>